<dbReference type="GO" id="GO:0055052">
    <property type="term" value="C:ATP-binding cassette (ABC) transporter complex, substrate-binding subunit-containing"/>
    <property type="evidence" value="ECO:0007669"/>
    <property type="project" value="TreeGrafter"/>
</dbReference>
<organism evidence="6 10">
    <name type="scientific">Agrobacterium vitis</name>
    <name type="common">Rhizobium vitis</name>
    <dbReference type="NCBI Taxonomy" id="373"/>
    <lineage>
        <taxon>Bacteria</taxon>
        <taxon>Pseudomonadati</taxon>
        <taxon>Pseudomonadota</taxon>
        <taxon>Alphaproteobacteria</taxon>
        <taxon>Hyphomicrobiales</taxon>
        <taxon>Rhizobiaceae</taxon>
        <taxon>Rhizobium/Agrobacterium group</taxon>
        <taxon>Agrobacterium</taxon>
    </lineage>
</organism>
<feature type="chain" id="PRO_5013474651" evidence="5">
    <location>
        <begin position="23"/>
        <end position="431"/>
    </location>
</feature>
<keyword evidence="3 5" id="KW-0732">Signal</keyword>
<keyword evidence="2" id="KW-0813">Transport</keyword>
<evidence type="ECO:0000256" key="2">
    <source>
        <dbReference type="ARBA" id="ARBA00022448"/>
    </source>
</evidence>
<dbReference type="EMBL" id="MBEV02000005">
    <property type="protein sequence ID" value="MUP05311.1"/>
    <property type="molecule type" value="Genomic_DNA"/>
</dbReference>
<sequence>MKKNRHALTLVALLVAPVGGNASDMITGDTVGPADAPNKMTFRMTTDGPRNNDPVVAEGYGKLFNQFIAKHPGWRIELQMMTGDISQEQARMVEQAKSGNAPDCAAVDSFVLPVFKKAGVLKSFSPYFTKEEIDQLFPFIREGVTGADGQIYAWWWSTDLRVLYRNKEIVPDAPQTWDETKKAALHSVEEGMEGILFNGSRYEGTTFDWLANFWAEGGKLVDENGKPIFGEGAEREKFVKAVNYYRDLVESGAAPKRVATIGNYDDFNAAAAAGTTALFVGGNWQYGQLQAALEPEELAKWTFSPLPGPTKDQRSTGTGGWTVASFASDPAKVKMCADLARDVYMGPANEVQGQLPTRADLYEKYKIFSSDINKAFSEALKVGQARPGAPVYPEISNQIQIMMGKVLTGTQATDAAVDEAFKASLAAFDSH</sequence>
<evidence type="ECO:0000313" key="9">
    <source>
        <dbReference type="Proteomes" id="UP000175993"/>
    </source>
</evidence>
<gene>
    <name evidence="7" type="ORF">BBI04_010810</name>
    <name evidence="6" type="ORF">DXT89_20905</name>
    <name evidence="8" type="ORF">GOZ90_14070</name>
</gene>
<dbReference type="PANTHER" id="PTHR30061:SF50">
    <property type="entry name" value="MALTOSE_MALTODEXTRIN-BINDING PERIPLASMIC PROTEIN"/>
    <property type="match status" value="1"/>
</dbReference>
<evidence type="ECO:0000313" key="8">
    <source>
        <dbReference type="EMBL" id="MUZ73809.1"/>
    </source>
</evidence>
<evidence type="ECO:0000256" key="3">
    <source>
        <dbReference type="ARBA" id="ARBA00022729"/>
    </source>
</evidence>
<comment type="similarity">
    <text evidence="1">Belongs to the bacterial solute-binding protein 1 family.</text>
</comment>
<reference evidence="8 11" key="3">
    <citation type="submission" date="2019-12" db="EMBL/GenBank/DDBJ databases">
        <title>Whole-genome sequencing of Allorhizobium vitis.</title>
        <authorList>
            <person name="Gan H.M."/>
            <person name="Szegedi E."/>
            <person name="Burr T."/>
            <person name="Savka M.A."/>
        </authorList>
    </citation>
    <scope>NUCLEOTIDE SEQUENCE [LARGE SCALE GENOMIC DNA]</scope>
    <source>
        <strain evidence="8 11">CG516</strain>
    </source>
</reference>
<protein>
    <submittedName>
        <fullName evidence="6">Extracellular solute-binding protein</fullName>
    </submittedName>
</protein>
<dbReference type="RefSeq" id="WP_060720030.1">
    <property type="nucleotide sequence ID" value="NZ_CP118261.1"/>
</dbReference>
<dbReference type="PANTHER" id="PTHR30061">
    <property type="entry name" value="MALTOSE-BINDING PERIPLASMIC PROTEIN"/>
    <property type="match status" value="1"/>
</dbReference>
<evidence type="ECO:0000313" key="10">
    <source>
        <dbReference type="Proteomes" id="UP000436911"/>
    </source>
</evidence>
<evidence type="ECO:0000256" key="4">
    <source>
        <dbReference type="ARBA" id="ARBA00022764"/>
    </source>
</evidence>
<dbReference type="OrthoDB" id="9811951at2"/>
<name>A0A120D983_AGRVI</name>
<dbReference type="GO" id="GO:1901982">
    <property type="term" value="F:maltose binding"/>
    <property type="evidence" value="ECO:0007669"/>
    <property type="project" value="TreeGrafter"/>
</dbReference>
<dbReference type="InterPro" id="IPR006059">
    <property type="entry name" value="SBP"/>
</dbReference>
<feature type="signal peptide" evidence="5">
    <location>
        <begin position="1"/>
        <end position="22"/>
    </location>
</feature>
<evidence type="ECO:0000256" key="1">
    <source>
        <dbReference type="ARBA" id="ARBA00008520"/>
    </source>
</evidence>
<dbReference type="EMBL" id="WPHR01000010">
    <property type="protein sequence ID" value="MUZ73809.1"/>
    <property type="molecule type" value="Genomic_DNA"/>
</dbReference>
<dbReference type="EMBL" id="QUSG01000017">
    <property type="protein sequence ID" value="KAA3523408.1"/>
    <property type="molecule type" value="Genomic_DNA"/>
</dbReference>
<accession>A0A120D983</accession>
<dbReference type="GO" id="GO:0015768">
    <property type="term" value="P:maltose transport"/>
    <property type="evidence" value="ECO:0007669"/>
    <property type="project" value="TreeGrafter"/>
</dbReference>
<proteinExistence type="inferred from homology"/>
<dbReference type="GeneID" id="60683979"/>
<dbReference type="Pfam" id="PF13416">
    <property type="entry name" value="SBP_bac_8"/>
    <property type="match status" value="1"/>
</dbReference>
<dbReference type="Proteomes" id="UP000175993">
    <property type="component" value="Unassembled WGS sequence"/>
</dbReference>
<keyword evidence="4" id="KW-0574">Periplasm</keyword>
<reference evidence="7 9" key="2">
    <citation type="submission" date="2019-11" db="EMBL/GenBank/DDBJ databases">
        <title>Whole-genome sequencing of Allorhizobium vitis.</title>
        <authorList>
            <person name="Gan H.M."/>
            <person name="Savka M.A."/>
        </authorList>
    </citation>
    <scope>NUCLEOTIDE SEQUENCE [LARGE SCALE GENOMIC DNA]</scope>
    <source>
        <strain evidence="7 9">AB4</strain>
    </source>
</reference>
<dbReference type="AlphaFoldDB" id="A0A120D983"/>
<evidence type="ECO:0000313" key="6">
    <source>
        <dbReference type="EMBL" id="KAA3523408.1"/>
    </source>
</evidence>
<reference evidence="6 10" key="1">
    <citation type="submission" date="2018-08" db="EMBL/GenBank/DDBJ databases">
        <title>Genome sequencing of Agrobacterium vitis strain ICMP 10754.</title>
        <authorList>
            <person name="Visnovsky S.B."/>
            <person name="Pitman A.R."/>
        </authorList>
    </citation>
    <scope>NUCLEOTIDE SEQUENCE [LARGE SCALE GENOMIC DNA]</scope>
    <source>
        <strain evidence="6 10">ICMP 10754</strain>
    </source>
</reference>
<evidence type="ECO:0000313" key="11">
    <source>
        <dbReference type="Proteomes" id="UP000477951"/>
    </source>
</evidence>
<evidence type="ECO:0000256" key="5">
    <source>
        <dbReference type="SAM" id="SignalP"/>
    </source>
</evidence>
<dbReference type="SUPFAM" id="SSF53850">
    <property type="entry name" value="Periplasmic binding protein-like II"/>
    <property type="match status" value="1"/>
</dbReference>
<dbReference type="Proteomes" id="UP000436911">
    <property type="component" value="Unassembled WGS sequence"/>
</dbReference>
<dbReference type="Gene3D" id="3.40.190.10">
    <property type="entry name" value="Periplasmic binding protein-like II"/>
    <property type="match status" value="2"/>
</dbReference>
<comment type="caution">
    <text evidence="6">The sequence shown here is derived from an EMBL/GenBank/DDBJ whole genome shotgun (WGS) entry which is preliminary data.</text>
</comment>
<evidence type="ECO:0000313" key="7">
    <source>
        <dbReference type="EMBL" id="MUP05311.1"/>
    </source>
</evidence>
<dbReference type="GO" id="GO:0042956">
    <property type="term" value="P:maltodextrin transmembrane transport"/>
    <property type="evidence" value="ECO:0007669"/>
    <property type="project" value="TreeGrafter"/>
</dbReference>
<dbReference type="Proteomes" id="UP000477951">
    <property type="component" value="Unassembled WGS sequence"/>
</dbReference>